<sequence>MAGMKPHTTQASWFFTAPTDEVAVRRGDPLGLQAIAEDIAEKLAPGLSNRTMDARWISLLCWCLREGHSAWKAYGSGGKASGQASIAKELYPWIKPLELLWVARAIEVTQEAGRGRQLPGIRPIRKWIEQDRRPGQFAFASSSYEQYRFTGAYGGYRAPLRALDGLTEAGAGWLPATQGLQLAEIVSAHVTSPAIYMRQRGPAPSPENLWTRALEWKPSSSDFIPTLLNQPRQLDGDERAILRRALFARRGNGDGQKQSLRRLQVVEALARSGATDRTELMADLATVLKAETDLAWLPHLASFSALADAGTTAMNACWRAVSNAGDRVPNSTEVASIPEVRNALAELVKAARRWESKDSNTWAQRAGTLSQTMLASPGDQPGTLRRLIRFHSQYGGGLKWVILDGDKIRPVARLRDGDASVYQYRLPALTRLARQCGVITGVPPLLQEQIEAAPASTERIAA</sequence>
<evidence type="ECO:0000313" key="1">
    <source>
        <dbReference type="EMBL" id="TDP74728.1"/>
    </source>
</evidence>
<dbReference type="Proteomes" id="UP000295361">
    <property type="component" value="Unassembled WGS sequence"/>
</dbReference>
<keyword evidence="2" id="KW-1185">Reference proteome</keyword>
<gene>
    <name evidence="1" type="ORF">DES47_101794</name>
</gene>
<dbReference type="InParanoid" id="A0A4V3CTZ1"/>
<reference evidence="1 2" key="1">
    <citation type="submission" date="2019-03" db="EMBL/GenBank/DDBJ databases">
        <title>Genomic Encyclopedia of Type Strains, Phase IV (KMG-IV): sequencing the most valuable type-strain genomes for metagenomic binning, comparative biology and taxonomic classification.</title>
        <authorList>
            <person name="Goeker M."/>
        </authorList>
    </citation>
    <scope>NUCLEOTIDE SEQUENCE [LARGE SCALE GENOMIC DNA]</scope>
    <source>
        <strain evidence="1 2">DSM 16998</strain>
    </source>
</reference>
<accession>A0A4V3CTZ1</accession>
<proteinExistence type="predicted"/>
<evidence type="ECO:0000313" key="2">
    <source>
        <dbReference type="Proteomes" id="UP000295361"/>
    </source>
</evidence>
<comment type="caution">
    <text evidence="1">The sequence shown here is derived from an EMBL/GenBank/DDBJ whole genome shotgun (WGS) entry which is preliminary data.</text>
</comment>
<name>A0A4V3CTZ1_9BURK</name>
<dbReference type="EMBL" id="SNXS01000001">
    <property type="protein sequence ID" value="TDP74728.1"/>
    <property type="molecule type" value="Genomic_DNA"/>
</dbReference>
<protein>
    <submittedName>
        <fullName evidence="1">Uncharacterized protein</fullName>
    </submittedName>
</protein>
<organism evidence="1 2">
    <name type="scientific">Roseateles toxinivorans</name>
    <dbReference type="NCBI Taxonomy" id="270368"/>
    <lineage>
        <taxon>Bacteria</taxon>
        <taxon>Pseudomonadati</taxon>
        <taxon>Pseudomonadota</taxon>
        <taxon>Betaproteobacteria</taxon>
        <taxon>Burkholderiales</taxon>
        <taxon>Sphaerotilaceae</taxon>
        <taxon>Roseateles</taxon>
    </lineage>
</organism>
<dbReference type="AlphaFoldDB" id="A0A4V3CTZ1"/>